<dbReference type="AlphaFoldDB" id="Q4RYR9"/>
<dbReference type="GO" id="GO:0046599">
    <property type="term" value="P:regulation of centriole replication"/>
    <property type="evidence" value="ECO:0007669"/>
    <property type="project" value="TreeGrafter"/>
</dbReference>
<evidence type="ECO:0000313" key="2">
    <source>
        <dbReference type="EMBL" id="CAG06463.1"/>
    </source>
</evidence>
<feature type="compositionally biased region" description="Polar residues" evidence="1">
    <location>
        <begin position="198"/>
        <end position="210"/>
    </location>
</feature>
<accession>Q4RYR9</accession>
<proteinExistence type="predicted"/>
<protein>
    <submittedName>
        <fullName evidence="2">(spotted green pufferfish) hypothetical protein</fullName>
    </submittedName>
</protein>
<dbReference type="PANTHER" id="PTHR21553:SF26">
    <property type="entry name" value="ALMS MOTIF DOMAIN-CONTAINING PROTEIN"/>
    <property type="match status" value="1"/>
</dbReference>
<dbReference type="EMBL" id="CAAE01014974">
    <property type="protein sequence ID" value="CAG06463.1"/>
    <property type="molecule type" value="Genomic_DNA"/>
</dbReference>
<dbReference type="GO" id="GO:0005814">
    <property type="term" value="C:centriole"/>
    <property type="evidence" value="ECO:0007669"/>
    <property type="project" value="TreeGrafter"/>
</dbReference>
<feature type="region of interest" description="Disordered" evidence="1">
    <location>
        <begin position="124"/>
        <end position="210"/>
    </location>
</feature>
<reference evidence="2" key="2">
    <citation type="submission" date="2004-02" db="EMBL/GenBank/DDBJ databases">
        <authorList>
            <consortium name="Genoscope"/>
            <consortium name="Whitehead Institute Centre for Genome Research"/>
        </authorList>
    </citation>
    <scope>NUCLEOTIDE SEQUENCE</scope>
</reference>
<sequence length="210" mass="24504">MEKMRRREEQLEKAHIRGKQALRREHLEQDCERLLVELEHMQQTDQLRRRQKMAKMPPQIFQPLYKRVEIKEDFQRQMEFAFEDMYTEEQRVKGDLVVQLVPEPLPDLSPGSQDQELDVTLDDVAPPMSENTQPDTEQGARTSEQELSTQVEQTKPASKHPLKKLLDRIRSQRNQRTEHEAAVDTVGTDEIPEKDTTIDTGSLTSDQKSS</sequence>
<gene>
    <name evidence="2" type="ORF">GSTENG00026818001</name>
</gene>
<evidence type="ECO:0000256" key="1">
    <source>
        <dbReference type="SAM" id="MobiDB-lite"/>
    </source>
</evidence>
<feature type="compositionally biased region" description="Polar residues" evidence="1">
    <location>
        <begin position="129"/>
        <end position="156"/>
    </location>
</feature>
<feature type="non-terminal residue" evidence="2">
    <location>
        <position position="210"/>
    </location>
</feature>
<feature type="compositionally biased region" description="Basic and acidic residues" evidence="1">
    <location>
        <begin position="164"/>
        <end position="182"/>
    </location>
</feature>
<organism evidence="2">
    <name type="scientific">Tetraodon nigroviridis</name>
    <name type="common">Spotted green pufferfish</name>
    <name type="synonym">Chelonodon nigroviridis</name>
    <dbReference type="NCBI Taxonomy" id="99883"/>
    <lineage>
        <taxon>Eukaryota</taxon>
        <taxon>Metazoa</taxon>
        <taxon>Chordata</taxon>
        <taxon>Craniata</taxon>
        <taxon>Vertebrata</taxon>
        <taxon>Euteleostomi</taxon>
        <taxon>Actinopterygii</taxon>
        <taxon>Neopterygii</taxon>
        <taxon>Teleostei</taxon>
        <taxon>Neoteleostei</taxon>
        <taxon>Acanthomorphata</taxon>
        <taxon>Eupercaria</taxon>
        <taxon>Tetraodontiformes</taxon>
        <taxon>Tetradontoidea</taxon>
        <taxon>Tetraodontidae</taxon>
        <taxon>Tetraodon</taxon>
    </lineage>
</organism>
<dbReference type="GO" id="GO:0005829">
    <property type="term" value="C:cytosol"/>
    <property type="evidence" value="ECO:0007669"/>
    <property type="project" value="TreeGrafter"/>
</dbReference>
<name>Q4RYR9_TETNG</name>
<dbReference type="KEGG" id="tng:GSTEN00026818G001"/>
<reference evidence="2" key="1">
    <citation type="journal article" date="2004" name="Nature">
        <title>Genome duplication in the teleost fish Tetraodon nigroviridis reveals the early vertebrate proto-karyotype.</title>
        <authorList>
            <person name="Jaillon O."/>
            <person name="Aury J.-M."/>
            <person name="Brunet F."/>
            <person name="Petit J.-L."/>
            <person name="Stange-Thomann N."/>
            <person name="Mauceli E."/>
            <person name="Bouneau L."/>
            <person name="Fischer C."/>
            <person name="Ozouf-Costaz C."/>
            <person name="Bernot A."/>
            <person name="Nicaud S."/>
            <person name="Jaffe D."/>
            <person name="Fisher S."/>
            <person name="Lutfalla G."/>
            <person name="Dossat C."/>
            <person name="Segurens B."/>
            <person name="Dasilva C."/>
            <person name="Salanoubat M."/>
            <person name="Levy M."/>
            <person name="Boudet N."/>
            <person name="Castellano S."/>
            <person name="Anthouard V."/>
            <person name="Jubin C."/>
            <person name="Castelli V."/>
            <person name="Katinka M."/>
            <person name="Vacherie B."/>
            <person name="Biemont C."/>
            <person name="Skalli Z."/>
            <person name="Cattolico L."/>
            <person name="Poulain J."/>
            <person name="De Berardinis V."/>
            <person name="Cruaud C."/>
            <person name="Duprat S."/>
            <person name="Brottier P."/>
            <person name="Coutanceau J.-P."/>
            <person name="Gouzy J."/>
            <person name="Parra G."/>
            <person name="Lardier G."/>
            <person name="Chapple C."/>
            <person name="McKernan K.J."/>
            <person name="McEwan P."/>
            <person name="Bosak S."/>
            <person name="Kellis M."/>
            <person name="Volff J.-N."/>
            <person name="Guigo R."/>
            <person name="Zody M.C."/>
            <person name="Mesirov J."/>
            <person name="Lindblad-Toh K."/>
            <person name="Birren B."/>
            <person name="Nusbaum C."/>
            <person name="Kahn D."/>
            <person name="Robinson-Rechavi M."/>
            <person name="Laudet V."/>
            <person name="Schachter V."/>
            <person name="Quetier F."/>
            <person name="Saurin W."/>
            <person name="Scarpelli C."/>
            <person name="Wincker P."/>
            <person name="Lander E.S."/>
            <person name="Weissenbach J."/>
            <person name="Roest Crollius H."/>
        </authorList>
    </citation>
    <scope>NUCLEOTIDE SEQUENCE [LARGE SCALE GENOMIC DNA]</scope>
</reference>
<dbReference type="GO" id="GO:0005813">
    <property type="term" value="C:centrosome"/>
    <property type="evidence" value="ECO:0007669"/>
    <property type="project" value="TreeGrafter"/>
</dbReference>
<dbReference type="OrthoDB" id="6359887at2759"/>
<dbReference type="PANTHER" id="PTHR21553">
    <property type="entry name" value="ALMS1-RELATED"/>
    <property type="match status" value="1"/>
</dbReference>
<comment type="caution">
    <text evidence="2">The sequence shown here is derived from an EMBL/GenBank/DDBJ whole genome shotgun (WGS) entry which is preliminary data.</text>
</comment>